<dbReference type="NCBIfam" id="TIGR00229">
    <property type="entry name" value="sensory_box"/>
    <property type="match status" value="2"/>
</dbReference>
<evidence type="ECO:0000313" key="7">
    <source>
        <dbReference type="EMBL" id="SDG37385.1"/>
    </source>
</evidence>
<evidence type="ECO:0000256" key="1">
    <source>
        <dbReference type="ARBA" id="ARBA00022500"/>
    </source>
</evidence>
<keyword evidence="3" id="KW-0807">Transducer</keyword>
<dbReference type="SMART" id="SM00283">
    <property type="entry name" value="MA"/>
    <property type="match status" value="1"/>
</dbReference>
<feature type="domain" description="Methyl-accepting transducer" evidence="4">
    <location>
        <begin position="310"/>
        <end position="539"/>
    </location>
</feature>
<dbReference type="GO" id="GO:0006935">
    <property type="term" value="P:chemotaxis"/>
    <property type="evidence" value="ECO:0007669"/>
    <property type="project" value="UniProtKB-KW"/>
</dbReference>
<proteinExistence type="inferred from homology"/>
<dbReference type="InterPro" id="IPR035965">
    <property type="entry name" value="PAS-like_dom_sf"/>
</dbReference>
<sequence length="564" mass="60016">MFMRRKTARPSARRLASDGHLAAAISRSQAMIEFQLDGTIVWANDNFLTVMGYTLEEIVGRHHAIFVTPDHAASPDYADFWQRLSSGTFDAAEYERVGKSGQSVWIQASYNPIFDAAGKPLGFVKFATDITARKRADAEAQGQLDAISKSQAVIEFDLSGTILTANANFCDAMGYTRAEIEGKHHSIFVDPIEAKSPAYAAFWENLRNGEFASAEYRRVGKGGREVWIQASYNPILDPSGKPYKVVKFATDITARKAAVATLGATLGAMAQGRLIDDLDAAMPQELDAVRQAVKSTISAFSAIVAQVTRSASSLRHATAEITEGTSDLSERTTRQAAAVEETSGVVEQLSATVAANAERADQVQTRAENARQIADEMGVSMRDAEDAMKAITAASEKIASIIKLIDDIAFQTNLLALNASVEAARAGDAGKGFAVVAIEVRRLAQSAAGASSEVKALIAASRTEVGNGSKIVANANSRVETLLASLRESGTLIAAIAEAGNAQADALAEVTGAIRQIDEMTQHNSALVEQTHAAIARTDAEAKGLEEAVGHFTLSRAPQLRIAS</sequence>
<dbReference type="SMART" id="SM00091">
    <property type="entry name" value="PAS"/>
    <property type="match status" value="2"/>
</dbReference>
<evidence type="ECO:0000256" key="2">
    <source>
        <dbReference type="ARBA" id="ARBA00029447"/>
    </source>
</evidence>
<feature type="domain" description="PAC" evidence="6">
    <location>
        <begin position="212"/>
        <end position="264"/>
    </location>
</feature>
<dbReference type="SMART" id="SM00086">
    <property type="entry name" value="PAC"/>
    <property type="match status" value="2"/>
</dbReference>
<evidence type="ECO:0000256" key="3">
    <source>
        <dbReference type="PROSITE-ProRule" id="PRU00284"/>
    </source>
</evidence>
<dbReference type="RefSeq" id="WP_090593023.1">
    <property type="nucleotide sequence ID" value="NZ_FNCS01000002.1"/>
</dbReference>
<organism evidence="7 8">
    <name type="scientific">Pelagibacterium luteolum</name>
    <dbReference type="NCBI Taxonomy" id="440168"/>
    <lineage>
        <taxon>Bacteria</taxon>
        <taxon>Pseudomonadati</taxon>
        <taxon>Pseudomonadota</taxon>
        <taxon>Alphaproteobacteria</taxon>
        <taxon>Hyphomicrobiales</taxon>
        <taxon>Devosiaceae</taxon>
        <taxon>Pelagibacterium</taxon>
    </lineage>
</organism>
<dbReference type="InterPro" id="IPR000014">
    <property type="entry name" value="PAS"/>
</dbReference>
<dbReference type="Pfam" id="PF08447">
    <property type="entry name" value="PAS_3"/>
    <property type="match status" value="1"/>
</dbReference>
<dbReference type="STRING" id="440168.SAMN04487974_102270"/>
<dbReference type="PROSITE" id="PS50111">
    <property type="entry name" value="CHEMOTAXIS_TRANSDUC_2"/>
    <property type="match status" value="1"/>
</dbReference>
<evidence type="ECO:0000313" key="8">
    <source>
        <dbReference type="Proteomes" id="UP000199495"/>
    </source>
</evidence>
<dbReference type="Gene3D" id="3.30.450.20">
    <property type="entry name" value="PAS domain"/>
    <property type="match status" value="2"/>
</dbReference>
<keyword evidence="8" id="KW-1185">Reference proteome</keyword>
<dbReference type="InterPro" id="IPR051310">
    <property type="entry name" value="MCP_chemotaxis"/>
</dbReference>
<dbReference type="SUPFAM" id="SSF58104">
    <property type="entry name" value="Methyl-accepting chemotaxis protein (MCP) signaling domain"/>
    <property type="match status" value="1"/>
</dbReference>
<evidence type="ECO:0000259" key="6">
    <source>
        <dbReference type="PROSITE" id="PS50113"/>
    </source>
</evidence>
<dbReference type="SUPFAM" id="SSF55785">
    <property type="entry name" value="PYP-like sensor domain (PAS domain)"/>
    <property type="match status" value="2"/>
</dbReference>
<evidence type="ECO:0000259" key="4">
    <source>
        <dbReference type="PROSITE" id="PS50111"/>
    </source>
</evidence>
<protein>
    <submittedName>
        <fullName evidence="7">Methyl-accepting chemotaxis sensory transducer with Pas/Pac sensor</fullName>
    </submittedName>
</protein>
<dbReference type="Pfam" id="PF08448">
    <property type="entry name" value="PAS_4"/>
    <property type="match status" value="1"/>
</dbReference>
<dbReference type="PROSITE" id="PS50113">
    <property type="entry name" value="PAC"/>
    <property type="match status" value="2"/>
</dbReference>
<feature type="domain" description="PAC" evidence="6">
    <location>
        <begin position="90"/>
        <end position="142"/>
    </location>
</feature>
<keyword evidence="1" id="KW-0145">Chemotaxis</keyword>
<feature type="domain" description="PAS" evidence="5">
    <location>
        <begin position="37"/>
        <end position="70"/>
    </location>
</feature>
<dbReference type="GO" id="GO:0004888">
    <property type="term" value="F:transmembrane signaling receptor activity"/>
    <property type="evidence" value="ECO:0007669"/>
    <property type="project" value="InterPro"/>
</dbReference>
<dbReference type="CDD" id="cd00130">
    <property type="entry name" value="PAS"/>
    <property type="match status" value="2"/>
</dbReference>
<dbReference type="GO" id="GO:0007165">
    <property type="term" value="P:signal transduction"/>
    <property type="evidence" value="ECO:0007669"/>
    <property type="project" value="UniProtKB-KW"/>
</dbReference>
<reference evidence="7 8" key="1">
    <citation type="submission" date="2016-10" db="EMBL/GenBank/DDBJ databases">
        <authorList>
            <person name="de Groot N.N."/>
        </authorList>
    </citation>
    <scope>NUCLEOTIDE SEQUENCE [LARGE SCALE GENOMIC DNA]</scope>
    <source>
        <strain evidence="7 8">CGMCC 1.10267</strain>
    </source>
</reference>
<dbReference type="InterPro" id="IPR004089">
    <property type="entry name" value="MCPsignal_dom"/>
</dbReference>
<evidence type="ECO:0000259" key="5">
    <source>
        <dbReference type="PROSITE" id="PS50112"/>
    </source>
</evidence>
<dbReference type="Pfam" id="PF00015">
    <property type="entry name" value="MCPsignal"/>
    <property type="match status" value="1"/>
</dbReference>
<dbReference type="PANTHER" id="PTHR43531:SF11">
    <property type="entry name" value="METHYL-ACCEPTING CHEMOTAXIS PROTEIN 3"/>
    <property type="match status" value="1"/>
</dbReference>
<dbReference type="InterPro" id="IPR000700">
    <property type="entry name" value="PAS-assoc_C"/>
</dbReference>
<dbReference type="AlphaFoldDB" id="A0A1G7TQ20"/>
<dbReference type="Proteomes" id="UP000199495">
    <property type="component" value="Unassembled WGS sequence"/>
</dbReference>
<dbReference type="InterPro" id="IPR004090">
    <property type="entry name" value="Chemotax_Me-accpt_rcpt"/>
</dbReference>
<accession>A0A1G7TQ20</accession>
<dbReference type="InterPro" id="IPR001610">
    <property type="entry name" value="PAC"/>
</dbReference>
<dbReference type="Gene3D" id="1.10.287.950">
    <property type="entry name" value="Methyl-accepting chemotaxis protein"/>
    <property type="match status" value="1"/>
</dbReference>
<gene>
    <name evidence="7" type="ORF">SAMN04487974_102270</name>
</gene>
<dbReference type="PRINTS" id="PR00260">
    <property type="entry name" value="CHEMTRNSDUCR"/>
</dbReference>
<dbReference type="PANTHER" id="PTHR43531">
    <property type="entry name" value="PROTEIN ICFG"/>
    <property type="match status" value="1"/>
</dbReference>
<dbReference type="InterPro" id="IPR013655">
    <property type="entry name" value="PAS_fold_3"/>
</dbReference>
<dbReference type="GO" id="GO:0016020">
    <property type="term" value="C:membrane"/>
    <property type="evidence" value="ECO:0007669"/>
    <property type="project" value="InterPro"/>
</dbReference>
<comment type="similarity">
    <text evidence="2">Belongs to the methyl-accepting chemotaxis (MCP) protein family.</text>
</comment>
<name>A0A1G7TQ20_9HYPH</name>
<dbReference type="PROSITE" id="PS50112">
    <property type="entry name" value="PAS"/>
    <property type="match status" value="2"/>
</dbReference>
<dbReference type="OrthoDB" id="8320983at2"/>
<dbReference type="InterPro" id="IPR013656">
    <property type="entry name" value="PAS_4"/>
</dbReference>
<dbReference type="EMBL" id="FNCS01000002">
    <property type="protein sequence ID" value="SDG37385.1"/>
    <property type="molecule type" value="Genomic_DNA"/>
</dbReference>
<feature type="domain" description="PAS" evidence="5">
    <location>
        <begin position="153"/>
        <end position="183"/>
    </location>
</feature>